<evidence type="ECO:0000313" key="2">
    <source>
        <dbReference type="Proteomes" id="UP000054928"/>
    </source>
</evidence>
<keyword evidence="2" id="KW-1185">Reference proteome</keyword>
<dbReference type="Proteomes" id="UP000054928">
    <property type="component" value="Unassembled WGS sequence"/>
</dbReference>
<protein>
    <submittedName>
        <fullName evidence="1">Uncharacterized protein</fullName>
    </submittedName>
</protein>
<dbReference type="GeneID" id="36399314"/>
<reference evidence="2" key="1">
    <citation type="submission" date="2014-09" db="EMBL/GenBank/DDBJ databases">
        <authorList>
            <person name="Sharma Rahul"/>
            <person name="Thines Marco"/>
        </authorList>
    </citation>
    <scope>NUCLEOTIDE SEQUENCE [LARGE SCALE GENOMIC DNA]</scope>
</reference>
<dbReference type="EMBL" id="CCYD01002532">
    <property type="protein sequence ID" value="CEG47379.1"/>
    <property type="molecule type" value="Genomic_DNA"/>
</dbReference>
<accession>A0A0N7L7L1</accession>
<sequence length="62" mass="6760">MHLELSGGRFHGCSHILRVLVSAIDVGGDHGVVIQIAFSLFTGFTSLGKSILKWLNQITPRK</sequence>
<name>A0A0N7L7L1_PLAHL</name>
<organism evidence="1 2">
    <name type="scientific">Plasmopara halstedii</name>
    <name type="common">Downy mildew of sunflower</name>
    <dbReference type="NCBI Taxonomy" id="4781"/>
    <lineage>
        <taxon>Eukaryota</taxon>
        <taxon>Sar</taxon>
        <taxon>Stramenopiles</taxon>
        <taxon>Oomycota</taxon>
        <taxon>Peronosporomycetes</taxon>
        <taxon>Peronosporales</taxon>
        <taxon>Peronosporaceae</taxon>
        <taxon>Plasmopara</taxon>
    </lineage>
</organism>
<dbReference type="AlphaFoldDB" id="A0A0N7L7L1"/>
<dbReference type="RefSeq" id="XP_024583748.1">
    <property type="nucleotide sequence ID" value="XM_024718340.1"/>
</dbReference>
<evidence type="ECO:0000313" key="1">
    <source>
        <dbReference type="EMBL" id="CEG47379.1"/>
    </source>
</evidence>
<proteinExistence type="predicted"/>